<sequence length="320" mass="35606">MRLILLCLLASTALGGDLFNFDFSFRRSDDQEKEKKYAKDYDLIEEVRENPKGMFERPDSPPVDAKDVKPRDKEDVQKIFDWAKYYTSEVVTLSPPLTQVRNLPLNAGAAGVAKVQGTKEGTEEYPFKLDDISLYLRNLPFESSGAALYVANDGLRMTGRNETAEDLLKWRYENEDKGAAGKFLRTVPRGWYWAVQDESCTFKCYKCAGTCNATQMTSLDATEFSEAVNEANERTPDSWIPLCNGGSTQADSVETELGGVTLGSQGGDGRSVFPGWDYKTQTCAYLGETAGVESDCDATWKEGQRLCWCDPDEVPEGVDV</sequence>
<protein>
    <recommendedName>
        <fullName evidence="4">Thyroglobulin type-1 domain-containing protein</fullName>
    </recommendedName>
</protein>
<feature type="region of interest" description="Disordered" evidence="1">
    <location>
        <begin position="50"/>
        <end position="70"/>
    </location>
</feature>
<dbReference type="AlphaFoldDB" id="A0A0G4HDT8"/>
<evidence type="ECO:0000256" key="1">
    <source>
        <dbReference type="SAM" id="MobiDB-lite"/>
    </source>
</evidence>
<feature type="chain" id="PRO_5011955206" description="Thyroglobulin type-1 domain-containing protein" evidence="2">
    <location>
        <begin position="16"/>
        <end position="320"/>
    </location>
</feature>
<dbReference type="VEuPathDB" id="CryptoDB:Cvel_6415"/>
<gene>
    <name evidence="3" type="ORF">Cvel_6415</name>
</gene>
<evidence type="ECO:0000313" key="3">
    <source>
        <dbReference type="EMBL" id="CEM41998.1"/>
    </source>
</evidence>
<proteinExistence type="predicted"/>
<dbReference type="EMBL" id="CDMZ01002353">
    <property type="protein sequence ID" value="CEM41998.1"/>
    <property type="molecule type" value="Genomic_DNA"/>
</dbReference>
<feature type="signal peptide" evidence="2">
    <location>
        <begin position="1"/>
        <end position="15"/>
    </location>
</feature>
<evidence type="ECO:0000256" key="2">
    <source>
        <dbReference type="SAM" id="SignalP"/>
    </source>
</evidence>
<reference evidence="3" key="1">
    <citation type="submission" date="2014-11" db="EMBL/GenBank/DDBJ databases">
        <authorList>
            <person name="Otto D Thomas"/>
            <person name="Naeem Raeece"/>
        </authorList>
    </citation>
    <scope>NUCLEOTIDE SEQUENCE</scope>
</reference>
<name>A0A0G4HDT8_9ALVE</name>
<accession>A0A0G4HDT8</accession>
<organism evidence="3">
    <name type="scientific">Chromera velia CCMP2878</name>
    <dbReference type="NCBI Taxonomy" id="1169474"/>
    <lineage>
        <taxon>Eukaryota</taxon>
        <taxon>Sar</taxon>
        <taxon>Alveolata</taxon>
        <taxon>Colpodellida</taxon>
        <taxon>Chromeraceae</taxon>
        <taxon>Chromera</taxon>
    </lineage>
</organism>
<keyword evidence="2" id="KW-0732">Signal</keyword>
<evidence type="ECO:0008006" key="4">
    <source>
        <dbReference type="Google" id="ProtNLM"/>
    </source>
</evidence>